<keyword evidence="1" id="KW-1133">Transmembrane helix</keyword>
<sequence length="111" mass="12736">MKLKSIGIGLLVVVILFIGIRVFNHFVSNKECVEVPLIVPDTIYQEIETKRDSLQLVIDSILNALNNTNQYEKEFNKAISDTDSIAILERFIYLVSKPVRIKNQETRDEGR</sequence>
<accession>A0A7M1RV63</accession>
<dbReference type="GeneID" id="65128642"/>
<dbReference type="Proteomes" id="UP000593899">
    <property type="component" value="Segment"/>
</dbReference>
<evidence type="ECO:0000313" key="2">
    <source>
        <dbReference type="EMBL" id="QOR58186.1"/>
    </source>
</evidence>
<protein>
    <submittedName>
        <fullName evidence="2">ATP synthase</fullName>
    </submittedName>
</protein>
<reference evidence="2 3" key="1">
    <citation type="submission" date="2020-07" db="EMBL/GenBank/DDBJ databases">
        <title>Taxonomic proposal: Crassvirales, a new order of highly abundant and diverse bacterial viruses.</title>
        <authorList>
            <person name="Shkoporov A.N."/>
            <person name="Stockdale S.R."/>
            <person name="Guerin E."/>
            <person name="Ross R.P."/>
            <person name="Hill C."/>
        </authorList>
    </citation>
    <scope>NUCLEOTIDE SEQUENCE [LARGE SCALE GENOMIC DNA]</scope>
</reference>
<name>A0A7M1RV63_9CAUD</name>
<evidence type="ECO:0000313" key="3">
    <source>
        <dbReference type="Proteomes" id="UP000593899"/>
    </source>
</evidence>
<keyword evidence="1" id="KW-0812">Transmembrane</keyword>
<keyword evidence="3" id="KW-1185">Reference proteome</keyword>
<organism evidence="2 3">
    <name type="scientific">uncultured phage cr107_1</name>
    <dbReference type="NCBI Taxonomy" id="2772061"/>
    <lineage>
        <taxon>Viruses</taxon>
        <taxon>Duplodnaviria</taxon>
        <taxon>Heunggongvirae</taxon>
        <taxon>Uroviricota</taxon>
        <taxon>Caudoviricetes</taxon>
        <taxon>Crassvirales</taxon>
        <taxon>Intestiviridae</taxon>
        <taxon>Churivirinae</taxon>
        <taxon>Jahgtovirus</taxon>
        <taxon>Jahgtovirus intestinihominis</taxon>
    </lineage>
</organism>
<dbReference type="EMBL" id="MT774377">
    <property type="protein sequence ID" value="QOR58186.1"/>
    <property type="molecule type" value="Genomic_DNA"/>
</dbReference>
<proteinExistence type="predicted"/>
<keyword evidence="1" id="KW-0472">Membrane</keyword>
<dbReference type="KEGG" id="vg:65128642"/>
<feature type="transmembrane region" description="Helical" evidence="1">
    <location>
        <begin position="6"/>
        <end position="23"/>
    </location>
</feature>
<evidence type="ECO:0000256" key="1">
    <source>
        <dbReference type="SAM" id="Phobius"/>
    </source>
</evidence>
<dbReference type="RefSeq" id="YP_010110344.1">
    <property type="nucleotide sequence ID" value="NC_055870.1"/>
</dbReference>